<evidence type="ECO:0000313" key="2">
    <source>
        <dbReference type="Proteomes" id="UP000326553"/>
    </source>
</evidence>
<gene>
    <name evidence="1" type="ORF">CP975_23585</name>
</gene>
<dbReference type="Proteomes" id="UP000326553">
    <property type="component" value="Chromosome"/>
</dbReference>
<dbReference type="KEGG" id="salw:CP975_23585"/>
<proteinExistence type="predicted"/>
<reference evidence="1 2" key="1">
    <citation type="submission" date="2017-09" db="EMBL/GenBank/DDBJ databases">
        <authorList>
            <person name="Lee N."/>
            <person name="Cho B.-K."/>
        </authorList>
    </citation>
    <scope>NUCLEOTIDE SEQUENCE [LARGE SCALE GENOMIC DNA]</scope>
    <source>
        <strain evidence="1 2">ATCC 12461</strain>
    </source>
</reference>
<dbReference type="AlphaFoldDB" id="A0A5J6HZS4"/>
<accession>A0A5J6HZS4</accession>
<protein>
    <submittedName>
        <fullName evidence="1">Uncharacterized protein</fullName>
    </submittedName>
</protein>
<dbReference type="EMBL" id="CP023695">
    <property type="protein sequence ID" value="QEV22507.1"/>
    <property type="molecule type" value="Genomic_DNA"/>
</dbReference>
<name>A0A5J6HZS4_STRAD</name>
<dbReference type="OrthoDB" id="5328543at2"/>
<sequence>MVRDPKAYVTPDVWEREVAFLLRDPQNTRELAERKFGQAIAFVMTCGENPDLLMGPTNTVDEAWHSFMLDSIHYTHFTNRHFGRYIHHVPELPGSTADTACVQAGDHADGHDPKTGMPLVLAQTIKTIKAAGFEIDAELWGMADAADCNQCHAGCHDSPKKQ</sequence>
<evidence type="ECO:0000313" key="1">
    <source>
        <dbReference type="EMBL" id="QEV22507.1"/>
    </source>
</evidence>
<keyword evidence="2" id="KW-1185">Reference proteome</keyword>
<organism evidence="1 2">
    <name type="scientific">Streptomyces alboniger</name>
    <dbReference type="NCBI Taxonomy" id="132473"/>
    <lineage>
        <taxon>Bacteria</taxon>
        <taxon>Bacillati</taxon>
        <taxon>Actinomycetota</taxon>
        <taxon>Actinomycetes</taxon>
        <taxon>Kitasatosporales</taxon>
        <taxon>Streptomycetaceae</taxon>
        <taxon>Streptomyces</taxon>
        <taxon>Streptomyces aurantiacus group</taxon>
    </lineage>
</organism>